<gene>
    <name evidence="1" type="ORF">NCTC13296_03670</name>
</gene>
<reference evidence="1 2" key="1">
    <citation type="submission" date="2018-06" db="EMBL/GenBank/DDBJ databases">
        <authorList>
            <consortium name="Pathogen Informatics"/>
            <person name="Doyle S."/>
        </authorList>
    </citation>
    <scope>NUCLEOTIDE SEQUENCE [LARGE SCALE GENOMIC DNA]</scope>
    <source>
        <strain evidence="1 2">NCTC13296</strain>
    </source>
</reference>
<protein>
    <submittedName>
        <fullName evidence="1">Uncharacterized protein</fullName>
    </submittedName>
</protein>
<evidence type="ECO:0000313" key="1">
    <source>
        <dbReference type="EMBL" id="SUE16777.1"/>
    </source>
</evidence>
<evidence type="ECO:0000313" key="2">
    <source>
        <dbReference type="Proteomes" id="UP000254569"/>
    </source>
</evidence>
<organism evidence="1 2">
    <name type="scientific">Rhodococcus gordoniae</name>
    <dbReference type="NCBI Taxonomy" id="223392"/>
    <lineage>
        <taxon>Bacteria</taxon>
        <taxon>Bacillati</taxon>
        <taxon>Actinomycetota</taxon>
        <taxon>Actinomycetes</taxon>
        <taxon>Mycobacteriales</taxon>
        <taxon>Nocardiaceae</taxon>
        <taxon>Rhodococcus</taxon>
    </lineage>
</organism>
<dbReference type="AlphaFoldDB" id="A0A379M3A9"/>
<proteinExistence type="predicted"/>
<keyword evidence="2" id="KW-1185">Reference proteome</keyword>
<dbReference type="EMBL" id="UGVI01000001">
    <property type="protein sequence ID" value="SUE16777.1"/>
    <property type="molecule type" value="Genomic_DNA"/>
</dbReference>
<dbReference type="RefSeq" id="WP_016932729.1">
    <property type="nucleotide sequence ID" value="NZ_CP101467.1"/>
</dbReference>
<dbReference type="Proteomes" id="UP000254569">
    <property type="component" value="Unassembled WGS sequence"/>
</dbReference>
<sequence length="55" mass="5978">MDLEIAALEALYEKISGLSGRESGTDAQRHGYRSALARARVFVLDERAGAMKQPA</sequence>
<name>A0A379M3A9_9NOCA</name>
<accession>A0A379M3A9</accession>